<sequence>MSADGELDQSVSQALAALRLENVSINNAINIIRGSVASSSDRSVAMSCIANKLSMGDGMPNMRDRLARFEIRARYGPESAAWDVNRDEIPAEVLGQDEKVIGGSQMGGSATPLASSPGNLAGNLRQWRLTDRAETSDSNSVSNSELNSSGGAIRRNGRIRSVSEPRMMEPSAVVLRRGQAEEQSEPWDLSINGGSSPDRIPEDRGRPMRGRLEEESRRIDLERNSRIERDRGRKGQETREEVCRRRAASTARRVAFASGVSGANTQNSANQVTFAGLDRSLPAAFVTARSEPSQSVMTGRSHQMQREIGQGLRASGNALSGVDGENLSERAWMSNRARDRLDRVPSSTIRRDVRTQDRRERTFVYENEASEADEMRGRSYSAGAYASRDYAPYSANRADLPSTRRKSNGPHLARIGTGYTCRHDLIMRHFDDSGEDLICDRNCDNCIRMTNDDNRNVTLERGFEILINFITECNEDPECEGISLTRAVMYLTAEKCRTTPPSVIRCANYGKLIMCNKAQVAQLIQQAICRRLITFTVNDEAIDSDYGEHIFLKPMATETDVAASQVRVSVHDPKVESNVLIDYLRNRIQKYCWREFAKWNITNNIPLNLAAEMWRYHAIAERQPITNEMAASIIGCTEVDLPPEITKAVKIVDFFNKLATVSCTTSFVQRTSINVNVITGSISGRRFAKRSLSIGRGVPGKRNY</sequence>
<feature type="region of interest" description="Disordered" evidence="1">
    <location>
        <begin position="177"/>
        <end position="249"/>
    </location>
</feature>
<feature type="region of interest" description="Disordered" evidence="1">
    <location>
        <begin position="132"/>
        <end position="165"/>
    </location>
</feature>
<protein>
    <recommendedName>
        <fullName evidence="4">ATP-dependent DNA helicase RecQ zinc-binding domain-containing protein</fullName>
    </recommendedName>
</protein>
<dbReference type="InterPro" id="IPR036388">
    <property type="entry name" value="WH-like_DNA-bd_sf"/>
</dbReference>
<name>A0A6H5I7E1_9HYME</name>
<accession>A0A6H5I7E1</accession>
<feature type="compositionally biased region" description="Low complexity" evidence="1">
    <location>
        <begin position="136"/>
        <end position="149"/>
    </location>
</feature>
<keyword evidence="3" id="KW-1185">Reference proteome</keyword>
<evidence type="ECO:0008006" key="4">
    <source>
        <dbReference type="Google" id="ProtNLM"/>
    </source>
</evidence>
<evidence type="ECO:0000256" key="1">
    <source>
        <dbReference type="SAM" id="MobiDB-lite"/>
    </source>
</evidence>
<dbReference type="Gene3D" id="1.10.10.10">
    <property type="entry name" value="Winged helix-like DNA-binding domain superfamily/Winged helix DNA-binding domain"/>
    <property type="match status" value="1"/>
</dbReference>
<feature type="compositionally biased region" description="Basic and acidic residues" evidence="1">
    <location>
        <begin position="199"/>
        <end position="244"/>
    </location>
</feature>
<evidence type="ECO:0000313" key="3">
    <source>
        <dbReference type="Proteomes" id="UP000479190"/>
    </source>
</evidence>
<evidence type="ECO:0000313" key="2">
    <source>
        <dbReference type="EMBL" id="CAB0031630.1"/>
    </source>
</evidence>
<gene>
    <name evidence="2" type="ORF">TBRA_LOCUS3597</name>
</gene>
<dbReference type="AlphaFoldDB" id="A0A6H5I7E1"/>
<dbReference type="EMBL" id="CADCXV010000649">
    <property type="protein sequence ID" value="CAB0031630.1"/>
    <property type="molecule type" value="Genomic_DNA"/>
</dbReference>
<reference evidence="2 3" key="1">
    <citation type="submission" date="2020-02" db="EMBL/GenBank/DDBJ databases">
        <authorList>
            <person name="Ferguson B K."/>
        </authorList>
    </citation>
    <scope>NUCLEOTIDE SEQUENCE [LARGE SCALE GENOMIC DNA]</scope>
</reference>
<proteinExistence type="predicted"/>
<organism evidence="2 3">
    <name type="scientific">Trichogramma brassicae</name>
    <dbReference type="NCBI Taxonomy" id="86971"/>
    <lineage>
        <taxon>Eukaryota</taxon>
        <taxon>Metazoa</taxon>
        <taxon>Ecdysozoa</taxon>
        <taxon>Arthropoda</taxon>
        <taxon>Hexapoda</taxon>
        <taxon>Insecta</taxon>
        <taxon>Pterygota</taxon>
        <taxon>Neoptera</taxon>
        <taxon>Endopterygota</taxon>
        <taxon>Hymenoptera</taxon>
        <taxon>Apocrita</taxon>
        <taxon>Proctotrupomorpha</taxon>
        <taxon>Chalcidoidea</taxon>
        <taxon>Trichogrammatidae</taxon>
        <taxon>Trichogramma</taxon>
    </lineage>
</organism>
<dbReference type="Proteomes" id="UP000479190">
    <property type="component" value="Unassembled WGS sequence"/>
</dbReference>